<sequence length="329" mass="35936">MSRDSRVLSAPSEDADGIRHSTVPELVASLRSSFRPLEDLHKFLAAIEEKWGLEAGTAEALRKENGGLSAKLVALTEGNERLSVENEGLSAKLVALGEENERLRVRVASLESEHEAREGRAEEVDSLMRENVELKRKNDVLKSKVEGKYVELDLRVLELELDMAFLRSKELLLPDGAGEMDVPSEANGFDKDDEDGRNGNGSQAGGGVSSSQKADFRKGTCGGVLRGDGSPALKEVVEIIDLDDDSTGTGCLSGNDLPSRKLTSEEHLGDNNQEKRKSELKRKGRESLRERDSSMDNIKLETETASASAKPNNESSSLGQHKKRRNDPK</sequence>
<feature type="compositionally biased region" description="Basic and acidic residues" evidence="2">
    <location>
        <begin position="188"/>
        <end position="197"/>
    </location>
</feature>
<feature type="compositionally biased region" description="Basic residues" evidence="2">
    <location>
        <begin position="320"/>
        <end position="329"/>
    </location>
</feature>
<keyword evidence="3" id="KW-1185">Reference proteome</keyword>
<feature type="region of interest" description="Disordered" evidence="2">
    <location>
        <begin position="1"/>
        <end position="20"/>
    </location>
</feature>
<feature type="compositionally biased region" description="Gly residues" evidence="2">
    <location>
        <begin position="198"/>
        <end position="208"/>
    </location>
</feature>
<feature type="region of interest" description="Disordered" evidence="2">
    <location>
        <begin position="175"/>
        <end position="229"/>
    </location>
</feature>
<evidence type="ECO:0000313" key="3">
    <source>
        <dbReference type="Proteomes" id="UP000827889"/>
    </source>
</evidence>
<keyword evidence="1" id="KW-0175">Coiled coil</keyword>
<feature type="region of interest" description="Disordered" evidence="2">
    <location>
        <begin position="244"/>
        <end position="329"/>
    </location>
</feature>
<dbReference type="OrthoDB" id="10668007at2759"/>
<name>A0A8B8QR59_9MYRT</name>
<dbReference type="PANTHER" id="PTHR34380:SF1">
    <property type="entry name" value="OS01G0221300 PROTEIN"/>
    <property type="match status" value="1"/>
</dbReference>
<dbReference type="RefSeq" id="XP_030549686.1">
    <property type="nucleotide sequence ID" value="XM_030693826.2"/>
</dbReference>
<evidence type="ECO:0000256" key="1">
    <source>
        <dbReference type="SAM" id="Coils"/>
    </source>
</evidence>
<protein>
    <submittedName>
        <fullName evidence="4">Uncharacterized protein LOC115754707</fullName>
    </submittedName>
</protein>
<reference evidence="4" key="1">
    <citation type="submission" date="2025-08" db="UniProtKB">
        <authorList>
            <consortium name="RefSeq"/>
        </authorList>
    </citation>
    <scope>IDENTIFICATION</scope>
    <source>
        <tissue evidence="4">Leaf</tissue>
    </source>
</reference>
<organism evidence="3 4">
    <name type="scientific">Rhodamnia argentea</name>
    <dbReference type="NCBI Taxonomy" id="178133"/>
    <lineage>
        <taxon>Eukaryota</taxon>
        <taxon>Viridiplantae</taxon>
        <taxon>Streptophyta</taxon>
        <taxon>Embryophyta</taxon>
        <taxon>Tracheophyta</taxon>
        <taxon>Spermatophyta</taxon>
        <taxon>Magnoliopsida</taxon>
        <taxon>eudicotyledons</taxon>
        <taxon>Gunneridae</taxon>
        <taxon>Pentapetalae</taxon>
        <taxon>rosids</taxon>
        <taxon>malvids</taxon>
        <taxon>Myrtales</taxon>
        <taxon>Myrtaceae</taxon>
        <taxon>Myrtoideae</taxon>
        <taxon>Myrteae</taxon>
        <taxon>Australasian group</taxon>
        <taxon>Rhodamnia</taxon>
    </lineage>
</organism>
<accession>A0A8B8QR59</accession>
<gene>
    <name evidence="4" type="primary">LOC115754707</name>
</gene>
<proteinExistence type="predicted"/>
<feature type="coiled-coil region" evidence="1">
    <location>
        <begin position="79"/>
        <end position="144"/>
    </location>
</feature>
<feature type="compositionally biased region" description="Basic and acidic residues" evidence="2">
    <location>
        <begin position="258"/>
        <end position="277"/>
    </location>
</feature>
<evidence type="ECO:0000256" key="2">
    <source>
        <dbReference type="SAM" id="MobiDB-lite"/>
    </source>
</evidence>
<dbReference type="PANTHER" id="PTHR34380">
    <property type="entry name" value="BNAA03G12380D PROTEIN"/>
    <property type="match status" value="1"/>
</dbReference>
<feature type="compositionally biased region" description="Basic and acidic residues" evidence="2">
    <location>
        <begin position="285"/>
        <end position="302"/>
    </location>
</feature>
<feature type="compositionally biased region" description="Polar residues" evidence="2">
    <location>
        <begin position="303"/>
        <end position="319"/>
    </location>
</feature>
<dbReference type="Proteomes" id="UP000827889">
    <property type="component" value="Chromosome 3"/>
</dbReference>
<dbReference type="GeneID" id="115754707"/>
<dbReference type="AlphaFoldDB" id="A0A8B8QR59"/>
<evidence type="ECO:0000313" key="4">
    <source>
        <dbReference type="RefSeq" id="XP_030549686.1"/>
    </source>
</evidence>
<dbReference type="KEGG" id="rarg:115754707"/>